<dbReference type="RefSeq" id="XP_024334345.1">
    <property type="nucleotide sequence ID" value="XM_024479842.1"/>
</dbReference>
<dbReference type="GO" id="GO:0016651">
    <property type="term" value="F:oxidoreductase activity, acting on NAD(P)H"/>
    <property type="evidence" value="ECO:0007669"/>
    <property type="project" value="InterPro"/>
</dbReference>
<sequence length="358" mass="38101">MSVLQNALVLTARQGAFAISPISIPTPDRGQLLIKVQAAALNPVDWKVQANGIIVTDYPAILGTDIAGVVEELGDGVEGFRKGDRVLTQGYFHNTHAGFQQFTLANADVTAKIPSHLTFEQAATIPVGLGTAALGLYTQNVPPGVDFGSARLIPPWDPLGRGRYVGKPFMVLGASSSVGQYVLQLARLSGFSPIIATASLHNATHLQSLGATHVLDRQLSAFDLRTEVAKITSKPFDVIFDAVSLPATQNAAYEILAYGGCLIVVLYPRININPSTQAPGREKRVEKAFGQVNFPPENRAVGATLYRNLTALLEEGLIRPNRVEILPGGLAAAVAGLDRLRNGTVSGVKLVLRPQETT</sequence>
<evidence type="ECO:0000313" key="2">
    <source>
        <dbReference type="EMBL" id="OSX57551.1"/>
    </source>
</evidence>
<dbReference type="STRING" id="670580.A0A1X6MM92"/>
<reference evidence="2 3" key="1">
    <citation type="submission" date="2017-04" db="EMBL/GenBank/DDBJ databases">
        <title>Genome Sequence of the Model Brown-Rot Fungus Postia placenta SB12.</title>
        <authorList>
            <consortium name="DOE Joint Genome Institute"/>
            <person name="Gaskell J."/>
            <person name="Kersten P."/>
            <person name="Larrondo L.F."/>
            <person name="Canessa P."/>
            <person name="Martinez D."/>
            <person name="Hibbett D."/>
            <person name="Schmoll M."/>
            <person name="Kubicek C.P."/>
            <person name="Martinez A.T."/>
            <person name="Yadav J."/>
            <person name="Master E."/>
            <person name="Magnuson J.K."/>
            <person name="James T."/>
            <person name="Yaver D."/>
            <person name="Berka R."/>
            <person name="Labutti K."/>
            <person name="Lipzen A."/>
            <person name="Aerts A."/>
            <person name="Barry K."/>
            <person name="Henrissat B."/>
            <person name="Blanchette R."/>
            <person name="Grigoriev I."/>
            <person name="Cullen D."/>
        </authorList>
    </citation>
    <scope>NUCLEOTIDE SEQUENCE [LARGE SCALE GENOMIC DNA]</scope>
    <source>
        <strain evidence="2 3">MAD-698-R-SB12</strain>
    </source>
</reference>
<dbReference type="EMBL" id="KZ110607">
    <property type="protein sequence ID" value="OSX57551.1"/>
    <property type="molecule type" value="Genomic_DNA"/>
</dbReference>
<dbReference type="InterPro" id="IPR047122">
    <property type="entry name" value="Trans-enoyl_RdTase-like"/>
</dbReference>
<dbReference type="InterPro" id="IPR013149">
    <property type="entry name" value="ADH-like_C"/>
</dbReference>
<dbReference type="SMART" id="SM00829">
    <property type="entry name" value="PKS_ER"/>
    <property type="match status" value="1"/>
</dbReference>
<organism evidence="2 3">
    <name type="scientific">Postia placenta MAD-698-R-SB12</name>
    <dbReference type="NCBI Taxonomy" id="670580"/>
    <lineage>
        <taxon>Eukaryota</taxon>
        <taxon>Fungi</taxon>
        <taxon>Dikarya</taxon>
        <taxon>Basidiomycota</taxon>
        <taxon>Agaricomycotina</taxon>
        <taxon>Agaricomycetes</taxon>
        <taxon>Polyporales</taxon>
        <taxon>Adustoporiaceae</taxon>
        <taxon>Rhodonia</taxon>
    </lineage>
</organism>
<dbReference type="CDD" id="cd08249">
    <property type="entry name" value="enoyl_reductase_like"/>
    <property type="match status" value="1"/>
</dbReference>
<dbReference type="Proteomes" id="UP000194127">
    <property type="component" value="Unassembled WGS sequence"/>
</dbReference>
<name>A0A1X6MM92_9APHY</name>
<dbReference type="AlphaFoldDB" id="A0A1X6MM92"/>
<dbReference type="PANTHER" id="PTHR45348:SF2">
    <property type="entry name" value="ZINC-TYPE ALCOHOL DEHYDROGENASE-LIKE PROTEIN C2E1P3.01"/>
    <property type="match status" value="1"/>
</dbReference>
<dbReference type="SUPFAM" id="SSF51735">
    <property type="entry name" value="NAD(P)-binding Rossmann-fold domains"/>
    <property type="match status" value="1"/>
</dbReference>
<gene>
    <name evidence="2" type="ORF">POSPLADRAFT_1049801</name>
</gene>
<dbReference type="OrthoDB" id="3233595at2759"/>
<dbReference type="InterPro" id="IPR020843">
    <property type="entry name" value="ER"/>
</dbReference>
<dbReference type="PANTHER" id="PTHR45348">
    <property type="entry name" value="HYPOTHETICAL OXIDOREDUCTASE (EUROFUNG)"/>
    <property type="match status" value="1"/>
</dbReference>
<accession>A0A1X6MM92</accession>
<evidence type="ECO:0000313" key="3">
    <source>
        <dbReference type="Proteomes" id="UP000194127"/>
    </source>
</evidence>
<dbReference type="SUPFAM" id="SSF50129">
    <property type="entry name" value="GroES-like"/>
    <property type="match status" value="1"/>
</dbReference>
<dbReference type="Pfam" id="PF08240">
    <property type="entry name" value="ADH_N"/>
    <property type="match status" value="1"/>
</dbReference>
<dbReference type="InterPro" id="IPR036291">
    <property type="entry name" value="NAD(P)-bd_dom_sf"/>
</dbReference>
<dbReference type="InterPro" id="IPR011032">
    <property type="entry name" value="GroES-like_sf"/>
</dbReference>
<protein>
    <recommendedName>
        <fullName evidence="1">Enoyl reductase (ER) domain-containing protein</fullName>
    </recommendedName>
</protein>
<dbReference type="Gene3D" id="3.40.50.720">
    <property type="entry name" value="NAD(P)-binding Rossmann-like Domain"/>
    <property type="match status" value="1"/>
</dbReference>
<dbReference type="Pfam" id="PF00107">
    <property type="entry name" value="ADH_zinc_N"/>
    <property type="match status" value="1"/>
</dbReference>
<feature type="domain" description="Enoyl reductase (ER)" evidence="1">
    <location>
        <begin position="15"/>
        <end position="352"/>
    </location>
</feature>
<evidence type="ECO:0000259" key="1">
    <source>
        <dbReference type="SMART" id="SM00829"/>
    </source>
</evidence>
<dbReference type="InterPro" id="IPR013154">
    <property type="entry name" value="ADH-like_N"/>
</dbReference>
<dbReference type="Gene3D" id="3.90.180.10">
    <property type="entry name" value="Medium-chain alcohol dehydrogenases, catalytic domain"/>
    <property type="match status" value="1"/>
</dbReference>
<dbReference type="GeneID" id="36324792"/>
<proteinExistence type="predicted"/>
<keyword evidence="3" id="KW-1185">Reference proteome</keyword>